<comment type="caution">
    <text evidence="8">The sequence shown here is derived from an EMBL/GenBank/DDBJ whole genome shotgun (WGS) entry which is preliminary data.</text>
</comment>
<dbReference type="CDD" id="cd14332">
    <property type="entry name" value="UBA_RuvA_C"/>
    <property type="match status" value="1"/>
</dbReference>
<keyword evidence="4 6" id="KW-0233">DNA recombination</keyword>
<dbReference type="GO" id="GO:0006310">
    <property type="term" value="P:DNA recombination"/>
    <property type="evidence" value="ECO:0007669"/>
    <property type="project" value="UniProtKB-UniRule"/>
</dbReference>
<dbReference type="NCBIfam" id="TIGR00084">
    <property type="entry name" value="ruvA"/>
    <property type="match status" value="1"/>
</dbReference>
<comment type="subcellular location">
    <subcellularLocation>
        <location evidence="6">Cytoplasm</location>
    </subcellularLocation>
</comment>
<feature type="domain" description="Helix-hairpin-helix DNA-binding motif class 1" evidence="7">
    <location>
        <begin position="113"/>
        <end position="132"/>
    </location>
</feature>
<proteinExistence type="inferred from homology"/>
<keyword evidence="5 6" id="KW-0234">DNA repair</keyword>
<evidence type="ECO:0000256" key="1">
    <source>
        <dbReference type="ARBA" id="ARBA00022490"/>
    </source>
</evidence>
<comment type="domain">
    <text evidence="6">Has three domains with a flexible linker between the domains II and III and assumes an 'L' shape. Domain III is highly mobile and contacts RuvB.</text>
</comment>
<keyword evidence="3 6" id="KW-0238">DNA-binding</keyword>
<reference evidence="9" key="1">
    <citation type="submission" date="2017-09" db="EMBL/GenBank/DDBJ databases">
        <title>Depth-based differentiation of microbial function through sediment-hosted aquifers and enrichment of novel symbionts in the deep terrestrial subsurface.</title>
        <authorList>
            <person name="Probst A.J."/>
            <person name="Ladd B."/>
            <person name="Jarett J.K."/>
            <person name="Geller-Mcgrath D.E."/>
            <person name="Sieber C.M.K."/>
            <person name="Emerson J.B."/>
            <person name="Anantharaman K."/>
            <person name="Thomas B.C."/>
            <person name="Malmstrom R."/>
            <person name="Stieglmeier M."/>
            <person name="Klingl A."/>
            <person name="Woyke T."/>
            <person name="Ryan C.M."/>
            <person name="Banfield J.F."/>
        </authorList>
    </citation>
    <scope>NUCLEOTIDE SEQUENCE [LARGE SCALE GENOMIC DNA]</scope>
</reference>
<dbReference type="GO" id="GO:0005737">
    <property type="term" value="C:cytoplasm"/>
    <property type="evidence" value="ECO:0007669"/>
    <property type="project" value="UniProtKB-SubCell"/>
</dbReference>
<dbReference type="GO" id="GO:0006281">
    <property type="term" value="P:DNA repair"/>
    <property type="evidence" value="ECO:0007669"/>
    <property type="project" value="UniProtKB-UniRule"/>
</dbReference>
<gene>
    <name evidence="6" type="primary">ruvA</name>
    <name evidence="8" type="ORF">COY51_03260</name>
</gene>
<dbReference type="EMBL" id="PFMS01000056">
    <property type="protein sequence ID" value="PIZ16222.1"/>
    <property type="molecule type" value="Genomic_DNA"/>
</dbReference>
<feature type="domain" description="Helix-hairpin-helix DNA-binding motif class 1" evidence="7">
    <location>
        <begin position="78"/>
        <end position="97"/>
    </location>
</feature>
<evidence type="ECO:0000256" key="2">
    <source>
        <dbReference type="ARBA" id="ARBA00022763"/>
    </source>
</evidence>
<accession>A0A2H9PBJ9</accession>
<dbReference type="InterPro" id="IPR003583">
    <property type="entry name" value="Hlx-hairpin-Hlx_DNA-bd_motif"/>
</dbReference>
<dbReference type="Proteomes" id="UP000234145">
    <property type="component" value="Unassembled WGS sequence"/>
</dbReference>
<organism evidence="8 9">
    <name type="scientific">Candidatus Desantisbacteria bacterium CG_4_10_14_0_8_um_filter_39_17</name>
    <dbReference type="NCBI Taxonomy" id="1974542"/>
    <lineage>
        <taxon>Bacteria</taxon>
        <taxon>Candidatus Desantisiibacteriota</taxon>
    </lineage>
</organism>
<evidence type="ECO:0000256" key="3">
    <source>
        <dbReference type="ARBA" id="ARBA00023125"/>
    </source>
</evidence>
<feature type="region of interest" description="Domain I" evidence="6">
    <location>
        <begin position="6"/>
        <end position="69"/>
    </location>
</feature>
<dbReference type="Gene3D" id="1.10.8.10">
    <property type="entry name" value="DNA helicase RuvA subunit, C-terminal domain"/>
    <property type="match status" value="1"/>
</dbReference>
<comment type="function">
    <text evidence="6">The RuvA-RuvB-RuvC complex processes Holliday junction (HJ) DNA during genetic recombination and DNA repair, while the RuvA-RuvB complex plays an important role in the rescue of blocked DNA replication forks via replication fork reversal (RFR). RuvA specifically binds to HJ cruciform DNA, conferring on it an open structure. The RuvB hexamer acts as an ATP-dependent pump, pulling dsDNA into and through the RuvAB complex. HJ branch migration allows RuvC to scan DNA until it finds its consensus sequence, where it cleaves and resolves the cruciform DNA.</text>
</comment>
<dbReference type="GO" id="GO:0009379">
    <property type="term" value="C:Holliday junction helicase complex"/>
    <property type="evidence" value="ECO:0007669"/>
    <property type="project" value="InterPro"/>
</dbReference>
<dbReference type="GO" id="GO:0005524">
    <property type="term" value="F:ATP binding"/>
    <property type="evidence" value="ECO:0007669"/>
    <property type="project" value="InterPro"/>
</dbReference>
<dbReference type="AlphaFoldDB" id="A0A2H9PBJ9"/>
<dbReference type="InterPro" id="IPR010994">
    <property type="entry name" value="RuvA_2-like"/>
</dbReference>
<dbReference type="SUPFAM" id="SSF46929">
    <property type="entry name" value="DNA helicase RuvA subunit, C-terminal domain"/>
    <property type="match status" value="1"/>
</dbReference>
<comment type="similarity">
    <text evidence="6">Belongs to the RuvA family.</text>
</comment>
<evidence type="ECO:0000259" key="7">
    <source>
        <dbReference type="SMART" id="SM00278"/>
    </source>
</evidence>
<dbReference type="Gene3D" id="2.40.50.140">
    <property type="entry name" value="Nucleic acid-binding proteins"/>
    <property type="match status" value="1"/>
</dbReference>
<dbReference type="SUPFAM" id="SSF50249">
    <property type="entry name" value="Nucleic acid-binding proteins"/>
    <property type="match status" value="1"/>
</dbReference>
<dbReference type="GO" id="GO:0048476">
    <property type="term" value="C:Holliday junction resolvase complex"/>
    <property type="evidence" value="ECO:0007669"/>
    <property type="project" value="UniProtKB-UniRule"/>
</dbReference>
<evidence type="ECO:0000256" key="5">
    <source>
        <dbReference type="ARBA" id="ARBA00023204"/>
    </source>
</evidence>
<evidence type="ECO:0000256" key="6">
    <source>
        <dbReference type="HAMAP-Rule" id="MF_00031"/>
    </source>
</evidence>
<dbReference type="InterPro" id="IPR013849">
    <property type="entry name" value="DNA_helicase_Holl-junc_RuvA_I"/>
</dbReference>
<dbReference type="SMART" id="SM00278">
    <property type="entry name" value="HhH1"/>
    <property type="match status" value="2"/>
</dbReference>
<dbReference type="Pfam" id="PF01330">
    <property type="entry name" value="RuvA_N"/>
    <property type="match status" value="1"/>
</dbReference>
<evidence type="ECO:0000313" key="9">
    <source>
        <dbReference type="Proteomes" id="UP000234145"/>
    </source>
</evidence>
<dbReference type="InterPro" id="IPR000085">
    <property type="entry name" value="RuvA"/>
</dbReference>
<name>A0A2H9PBJ9_9BACT</name>
<dbReference type="InterPro" id="IPR036267">
    <property type="entry name" value="RuvA_C_sf"/>
</dbReference>
<dbReference type="SUPFAM" id="SSF47781">
    <property type="entry name" value="RuvA domain 2-like"/>
    <property type="match status" value="1"/>
</dbReference>
<comment type="subunit">
    <text evidence="6">Homotetramer. Forms an RuvA(8)-RuvB(12)-Holliday junction (HJ) complex. HJ DNA is sandwiched between 2 RuvA tetramers; dsDNA enters through RuvA and exits via RuvB. An RuvB hexamer assembles on each DNA strand where it exits the tetramer. Each RuvB hexamer is contacted by two RuvA subunits (via domain III) on 2 adjacent RuvB subunits; this complex drives branch migration. In the full resolvosome a probable DNA-RuvA(4)-RuvB(12)-RuvC(2) complex forms which resolves the HJ.</text>
</comment>
<comment type="caution">
    <text evidence="6">Lacks conserved residue(s) required for the propagation of feature annotation.</text>
</comment>
<keyword evidence="2 6" id="KW-0227">DNA damage</keyword>
<evidence type="ECO:0000256" key="4">
    <source>
        <dbReference type="ARBA" id="ARBA00023172"/>
    </source>
</evidence>
<dbReference type="Pfam" id="PF14520">
    <property type="entry name" value="HHH_5"/>
    <property type="match status" value="1"/>
</dbReference>
<evidence type="ECO:0000313" key="8">
    <source>
        <dbReference type="EMBL" id="PIZ16222.1"/>
    </source>
</evidence>
<dbReference type="Gene3D" id="1.10.150.20">
    <property type="entry name" value="5' to 3' exonuclease, C-terminal subdomain"/>
    <property type="match status" value="1"/>
</dbReference>
<dbReference type="GO" id="GO:0000400">
    <property type="term" value="F:four-way junction DNA binding"/>
    <property type="evidence" value="ECO:0007669"/>
    <property type="project" value="UniProtKB-UniRule"/>
</dbReference>
<protein>
    <recommendedName>
        <fullName evidence="6">Holliday junction branch migration complex subunit RuvA</fullName>
    </recommendedName>
</protein>
<dbReference type="Pfam" id="PF07499">
    <property type="entry name" value="RuvA_C"/>
    <property type="match status" value="1"/>
</dbReference>
<keyword evidence="1 6" id="KW-0963">Cytoplasm</keyword>
<sequence>MKEVNLFAYISGKLTYKSTKYVVLDVHGIGFRIFTPLSTYYKLPQINEATRLFTYLHVREDIILLYGFKTIEEKEAFEMLISVTGIGSKLAINVLSELSVEEFKSAVMKNDPRMLTSIPGIGKKIGQRILLELKEKVTLLPGKEPQGIGRRELVNDAISALISLGYTQSSSNDAINKVLSLRATGEKTGEEISLEVLIKQALKELR</sequence>
<dbReference type="HAMAP" id="MF_00031">
    <property type="entry name" value="DNA_HJ_migration_RuvA"/>
    <property type="match status" value="1"/>
</dbReference>
<dbReference type="InterPro" id="IPR011114">
    <property type="entry name" value="RuvA_C"/>
</dbReference>
<dbReference type="GO" id="GO:0009378">
    <property type="term" value="F:four-way junction helicase activity"/>
    <property type="evidence" value="ECO:0007669"/>
    <property type="project" value="InterPro"/>
</dbReference>
<feature type="region of interest" description="Domain III" evidence="6">
    <location>
        <begin position="148"/>
        <end position="206"/>
    </location>
</feature>
<dbReference type="InterPro" id="IPR012340">
    <property type="entry name" value="NA-bd_OB-fold"/>
</dbReference>